<proteinExistence type="predicted"/>
<sequence>MSETSTDTEITRNEFILNYRNLVSSLENQQSNANIPIINYHKLLIEQEIFYGSGEELNHIRSEFNNVNWKISEVNQFFTALQRCGKHNPVEISRRVKTKTPLQVMMYIEQLENELQYAKEIGRIKNEPLNYENIPAAREMSKKWDKFETESAKILIQKLEENEVNCRNEIDSTNELKLQDKSKIDLFKLDTKTKDVKPSDHILCSLHDVLRAWLTVIIHDLIILNQHHKRLYPQENIKHLVTVQEIRRILRFRGYKIKGNLRQHMLANWKMIDQAIANQRGQTSNIGVPIFPQRNNSNIFLRNLDEHDYWSTDTDDNYDIEVEEEGNSVKISGNNGIHEDEEMKDVQSSDSSNYEDSDVELAKFNEQDYKLELKESTIDKLYEKALVKLLREHSTVNEFSKLREDKLESIFYHAIMWHDYINHIKLDKALEDF</sequence>
<reference evidence="2 3" key="1">
    <citation type="submission" date="2018-06" db="EMBL/GenBank/DDBJ databases">
        <title>Comparative genomics reveals the genomic features of Rhizophagus irregularis, R. cerebriforme, R. diaphanum and Gigaspora rosea, and their symbiotic lifestyle signature.</title>
        <authorList>
            <person name="Morin E."/>
            <person name="San Clemente H."/>
            <person name="Chen E.C.H."/>
            <person name="De La Providencia I."/>
            <person name="Hainaut M."/>
            <person name="Kuo A."/>
            <person name="Kohler A."/>
            <person name="Murat C."/>
            <person name="Tang N."/>
            <person name="Roy S."/>
            <person name="Loubradou J."/>
            <person name="Henrissat B."/>
            <person name="Grigoriev I.V."/>
            <person name="Corradi N."/>
            <person name="Roux C."/>
            <person name="Martin F.M."/>
        </authorList>
    </citation>
    <scope>NUCLEOTIDE SEQUENCE [LARGE SCALE GENOMIC DNA]</scope>
    <source>
        <strain evidence="2 3">DAOM 227022</strain>
    </source>
</reference>
<name>A0A397THL3_9GLOM</name>
<gene>
    <name evidence="2" type="ORF">C1645_760214</name>
</gene>
<feature type="region of interest" description="Disordered" evidence="1">
    <location>
        <begin position="329"/>
        <end position="357"/>
    </location>
</feature>
<organism evidence="2 3">
    <name type="scientific">Glomus cerebriforme</name>
    <dbReference type="NCBI Taxonomy" id="658196"/>
    <lineage>
        <taxon>Eukaryota</taxon>
        <taxon>Fungi</taxon>
        <taxon>Fungi incertae sedis</taxon>
        <taxon>Mucoromycota</taxon>
        <taxon>Glomeromycotina</taxon>
        <taxon>Glomeromycetes</taxon>
        <taxon>Glomerales</taxon>
        <taxon>Glomeraceae</taxon>
        <taxon>Glomus</taxon>
    </lineage>
</organism>
<dbReference type="GO" id="GO:0000182">
    <property type="term" value="F:rDNA binding"/>
    <property type="evidence" value="ECO:0007669"/>
    <property type="project" value="TreeGrafter"/>
</dbReference>
<dbReference type="GO" id="GO:0001181">
    <property type="term" value="F:RNA polymerase I general transcription initiation factor activity"/>
    <property type="evidence" value="ECO:0007669"/>
    <property type="project" value="TreeGrafter"/>
</dbReference>
<dbReference type="GO" id="GO:0006361">
    <property type="term" value="P:transcription initiation at RNA polymerase I promoter"/>
    <property type="evidence" value="ECO:0007669"/>
    <property type="project" value="TreeGrafter"/>
</dbReference>
<protein>
    <recommendedName>
        <fullName evidence="4">Myb-like domain-containing protein</fullName>
    </recommendedName>
</protein>
<dbReference type="InterPro" id="IPR039601">
    <property type="entry name" value="Rrn5"/>
</dbReference>
<comment type="caution">
    <text evidence="2">The sequence shown here is derived from an EMBL/GenBank/DDBJ whole genome shotgun (WGS) entry which is preliminary data.</text>
</comment>
<accession>A0A397THL3</accession>
<dbReference type="AlphaFoldDB" id="A0A397THL3"/>
<dbReference type="OrthoDB" id="2240312at2759"/>
<dbReference type="Proteomes" id="UP000265703">
    <property type="component" value="Unassembled WGS sequence"/>
</dbReference>
<dbReference type="SUPFAM" id="SSF46689">
    <property type="entry name" value="Homeodomain-like"/>
    <property type="match status" value="1"/>
</dbReference>
<keyword evidence="3" id="KW-1185">Reference proteome</keyword>
<evidence type="ECO:0000313" key="2">
    <source>
        <dbReference type="EMBL" id="RIA94364.1"/>
    </source>
</evidence>
<dbReference type="PANTHER" id="PTHR28079">
    <property type="entry name" value="RNA POLYMERASE I-SPECIFIC TRANSCRIPTION INITIATION FACTOR RRN5"/>
    <property type="match status" value="1"/>
</dbReference>
<dbReference type="Gene3D" id="1.10.10.60">
    <property type="entry name" value="Homeodomain-like"/>
    <property type="match status" value="1"/>
</dbReference>
<evidence type="ECO:0000256" key="1">
    <source>
        <dbReference type="SAM" id="MobiDB-lite"/>
    </source>
</evidence>
<dbReference type="GO" id="GO:0042790">
    <property type="term" value="P:nucleolar large rRNA transcription by RNA polymerase I"/>
    <property type="evidence" value="ECO:0007669"/>
    <property type="project" value="InterPro"/>
</dbReference>
<dbReference type="GO" id="GO:0000500">
    <property type="term" value="C:RNA polymerase I upstream activating factor complex"/>
    <property type="evidence" value="ECO:0007669"/>
    <property type="project" value="InterPro"/>
</dbReference>
<dbReference type="EMBL" id="QKYT01000082">
    <property type="protein sequence ID" value="RIA94364.1"/>
    <property type="molecule type" value="Genomic_DNA"/>
</dbReference>
<evidence type="ECO:0008006" key="4">
    <source>
        <dbReference type="Google" id="ProtNLM"/>
    </source>
</evidence>
<dbReference type="InterPro" id="IPR009057">
    <property type="entry name" value="Homeodomain-like_sf"/>
</dbReference>
<evidence type="ECO:0000313" key="3">
    <source>
        <dbReference type="Proteomes" id="UP000265703"/>
    </source>
</evidence>
<dbReference type="STRING" id="658196.A0A397THL3"/>
<dbReference type="PANTHER" id="PTHR28079:SF1">
    <property type="entry name" value="RNA POLYMERASE I-SPECIFIC TRANSCRIPTION INITIATION FACTOR RRN5"/>
    <property type="match status" value="1"/>
</dbReference>